<dbReference type="KEGG" id="plal:FXN65_15355"/>
<reference evidence="2 3" key="1">
    <citation type="submission" date="2019-08" db="EMBL/GenBank/DDBJ databases">
        <title>Whole-genome Sequencing of e-waste polymer degrading bacterium Pseudomonas sp. strain PE08.</title>
        <authorList>
            <person name="Kirdat K."/>
            <person name="Debbarma P."/>
            <person name="Narawade N."/>
            <person name="Suyal D."/>
            <person name="Thorat V."/>
            <person name="Shouche Y."/>
            <person name="Goel R."/>
            <person name="Yadav A."/>
        </authorList>
    </citation>
    <scope>NUCLEOTIDE SEQUENCE [LARGE SCALE GENOMIC DNA]</scope>
    <source>
        <strain evidence="2 3">PE08</strain>
    </source>
</reference>
<sequence>MNNAQQLIPVPFYEDTVVLVGQDNEPFVAMKPIVTNMGLVWAAQYVKLMERFSSTVSEIETVADDGKMHSMTCMPLRKLPAWLYSISPNKVKPELRDKVIRYQEECDDALWAYWTQGIAQRPGSTAVTQRIALSRHRLALAKELHRTRDKALRGVIHQQLDEVSRAMGLPTPELDSLGRAAPAVPDILSTLWDALVQLDKLQVPYNHSRDPQLVAINLSQLATALQQHGSTLHITRALTDAMRSSDSPRFLRHATVNSRLTRKSIKCWVFERA</sequence>
<dbReference type="AlphaFoldDB" id="A0A5J6QNS0"/>
<evidence type="ECO:0000259" key="1">
    <source>
        <dbReference type="Pfam" id="PF10547"/>
    </source>
</evidence>
<organism evidence="2 3">
    <name type="scientific">Metapseudomonas lalkuanensis</name>
    <dbReference type="NCBI Taxonomy" id="2604832"/>
    <lineage>
        <taxon>Bacteria</taxon>
        <taxon>Pseudomonadati</taxon>
        <taxon>Pseudomonadota</taxon>
        <taxon>Gammaproteobacteria</taxon>
        <taxon>Pseudomonadales</taxon>
        <taxon>Pseudomonadaceae</taxon>
        <taxon>Metapseudomonas</taxon>
    </lineage>
</organism>
<name>A0A5J6QNS0_9GAMM</name>
<dbReference type="PRINTS" id="PR01994">
    <property type="entry name" value="ANTIREPRESSR"/>
</dbReference>
<gene>
    <name evidence="2" type="ORF">FXN65_15355</name>
</gene>
<dbReference type="EMBL" id="CP043311">
    <property type="protein sequence ID" value="QEY63362.1"/>
    <property type="molecule type" value="Genomic_DNA"/>
</dbReference>
<protein>
    <recommendedName>
        <fullName evidence="1">Antirepressor protein ant N-terminal domain-containing protein</fullName>
    </recommendedName>
</protein>
<dbReference type="Pfam" id="PF10547">
    <property type="entry name" value="P22_AR_N"/>
    <property type="match status" value="1"/>
</dbReference>
<accession>A0A5J6QNS0</accession>
<feature type="domain" description="Antirepressor protein ant N-terminal" evidence="1">
    <location>
        <begin position="10"/>
        <end position="119"/>
    </location>
</feature>
<evidence type="ECO:0000313" key="3">
    <source>
        <dbReference type="Proteomes" id="UP000327179"/>
    </source>
</evidence>
<dbReference type="Proteomes" id="UP000327179">
    <property type="component" value="Chromosome"/>
</dbReference>
<proteinExistence type="predicted"/>
<keyword evidence="3" id="KW-1185">Reference proteome</keyword>
<dbReference type="InterPro" id="IPR018875">
    <property type="entry name" value="Antirepressor_Ant_N"/>
</dbReference>
<dbReference type="RefSeq" id="WP_151134009.1">
    <property type="nucleotide sequence ID" value="NZ_CP043311.1"/>
</dbReference>
<evidence type="ECO:0000313" key="2">
    <source>
        <dbReference type="EMBL" id="QEY63362.1"/>
    </source>
</evidence>